<evidence type="ECO:0000313" key="3">
    <source>
        <dbReference type="Proteomes" id="UP000198211"/>
    </source>
</evidence>
<feature type="chain" id="PRO_5013211577" evidence="1">
    <location>
        <begin position="22"/>
        <end position="139"/>
    </location>
</feature>
<evidence type="ECO:0000313" key="2">
    <source>
        <dbReference type="EMBL" id="OWY90228.1"/>
    </source>
</evidence>
<keyword evidence="3" id="KW-1185">Reference proteome</keyword>
<sequence length="139" mass="15253">MLNSSVFFTNFALLAVSTAQATTNGWGQVNVTDATNEMLYAALRNTITYSPNMTTFACVFSTYTLETQVVSPSTSNYNFFIEGCVLESAEYVGQCPTDAFMCANSLNMNVFVQSEPRTDTLKVTSIVTKADPELDFNDL</sequence>
<dbReference type="AlphaFoldDB" id="A0A225UB62"/>
<accession>A0A225UB62</accession>
<comment type="caution">
    <text evidence="2">The sequence shown here is derived from an EMBL/GenBank/DDBJ whole genome shotgun (WGS) entry which is preliminary data.</text>
</comment>
<name>A0A225UB62_9STRA</name>
<evidence type="ECO:0000256" key="1">
    <source>
        <dbReference type="SAM" id="SignalP"/>
    </source>
</evidence>
<dbReference type="Proteomes" id="UP000198211">
    <property type="component" value="Unassembled WGS sequence"/>
</dbReference>
<gene>
    <name evidence="2" type="ORF">PHMEG_00041742</name>
</gene>
<proteinExistence type="predicted"/>
<protein>
    <submittedName>
        <fullName evidence="2">Uncharacterized protein</fullName>
    </submittedName>
</protein>
<keyword evidence="1" id="KW-0732">Signal</keyword>
<reference evidence="3" key="1">
    <citation type="submission" date="2017-03" db="EMBL/GenBank/DDBJ databases">
        <title>Phytopthora megakarya and P. palmivora, two closely related causual agents of cacao black pod achieved similar genome size and gene model numbers by different mechanisms.</title>
        <authorList>
            <person name="Ali S."/>
            <person name="Shao J."/>
            <person name="Larry D.J."/>
            <person name="Kronmiller B."/>
            <person name="Shen D."/>
            <person name="Strem M.D."/>
            <person name="Melnick R.L."/>
            <person name="Guiltinan M.J."/>
            <person name="Tyler B.M."/>
            <person name="Meinhardt L.W."/>
            <person name="Bailey B.A."/>
        </authorList>
    </citation>
    <scope>NUCLEOTIDE SEQUENCE [LARGE SCALE GENOMIC DNA]</scope>
    <source>
        <strain evidence="3">zdho120</strain>
    </source>
</reference>
<organism evidence="2 3">
    <name type="scientific">Phytophthora megakarya</name>
    <dbReference type="NCBI Taxonomy" id="4795"/>
    <lineage>
        <taxon>Eukaryota</taxon>
        <taxon>Sar</taxon>
        <taxon>Stramenopiles</taxon>
        <taxon>Oomycota</taxon>
        <taxon>Peronosporomycetes</taxon>
        <taxon>Peronosporales</taxon>
        <taxon>Peronosporaceae</taxon>
        <taxon>Phytophthora</taxon>
    </lineage>
</organism>
<feature type="signal peptide" evidence="1">
    <location>
        <begin position="1"/>
        <end position="21"/>
    </location>
</feature>
<dbReference type="EMBL" id="NBNE01023548">
    <property type="protein sequence ID" value="OWY90228.1"/>
    <property type="molecule type" value="Genomic_DNA"/>
</dbReference>
<dbReference type="OrthoDB" id="146076at2759"/>